<gene>
    <name evidence="1" type="ORF">CALFYP1_01815</name>
</gene>
<evidence type="ECO:0000313" key="1">
    <source>
        <dbReference type="EMBL" id="VYS85035.1"/>
    </source>
</evidence>
<proteinExistence type="predicted"/>
<sequence length="195" mass="21947">MKLNITVDLEWLGEDGDMDAEVKHEIINGVKNAISRDCLAKVEKEASTQINQAINESIATAKKAIEQKAIKFADDWLEKEVTITDKWGDVQDCMTITDIIKRSFDKTMEKKVNSDGNFTNDGYNSMPLIKYLMGKRMEELVQAKIKPLQKEIDTAIINAVNAGIRKNVSDKFAEMVIQTAKQNNVPRIENVNGDL</sequence>
<protein>
    <submittedName>
        <fullName evidence="1">Uncharacterized protein</fullName>
    </submittedName>
</protein>
<dbReference type="AlphaFoldDB" id="A0A6N2RZ97"/>
<reference evidence="1" key="1">
    <citation type="submission" date="2019-11" db="EMBL/GenBank/DDBJ databases">
        <authorList>
            <person name="Feng L."/>
        </authorList>
    </citation>
    <scope>NUCLEOTIDE SEQUENCE</scope>
    <source>
        <strain evidence="1">CAmalonaticusLFYP1</strain>
    </source>
</reference>
<accession>A0A6N2RZ97</accession>
<dbReference type="EMBL" id="CACRTI010000002">
    <property type="protein sequence ID" value="VYS85035.1"/>
    <property type="molecule type" value="Genomic_DNA"/>
</dbReference>
<dbReference type="RefSeq" id="WP_156594853.1">
    <property type="nucleotide sequence ID" value="NZ_CACRTI010000002.1"/>
</dbReference>
<organism evidence="1">
    <name type="scientific">Citrobacter amalonaticus</name>
    <dbReference type="NCBI Taxonomy" id="35703"/>
    <lineage>
        <taxon>Bacteria</taxon>
        <taxon>Pseudomonadati</taxon>
        <taxon>Pseudomonadota</taxon>
        <taxon>Gammaproteobacteria</taxon>
        <taxon>Enterobacterales</taxon>
        <taxon>Enterobacteriaceae</taxon>
        <taxon>Citrobacter</taxon>
    </lineage>
</organism>
<name>A0A6N2RZ97_CITAM</name>